<protein>
    <submittedName>
        <fullName evidence="1">Uncharacterized protein</fullName>
    </submittedName>
</protein>
<gene>
    <name evidence="1" type="ORF">LVIROSA_LOCUS14176</name>
</gene>
<comment type="caution">
    <text evidence="1">The sequence shown here is derived from an EMBL/GenBank/DDBJ whole genome shotgun (WGS) entry which is preliminary data.</text>
</comment>
<dbReference type="EMBL" id="CAKMRJ010002223">
    <property type="protein sequence ID" value="CAH1427146.1"/>
    <property type="molecule type" value="Genomic_DNA"/>
</dbReference>
<organism evidence="1 2">
    <name type="scientific">Lactuca virosa</name>
    <dbReference type="NCBI Taxonomy" id="75947"/>
    <lineage>
        <taxon>Eukaryota</taxon>
        <taxon>Viridiplantae</taxon>
        <taxon>Streptophyta</taxon>
        <taxon>Embryophyta</taxon>
        <taxon>Tracheophyta</taxon>
        <taxon>Spermatophyta</taxon>
        <taxon>Magnoliopsida</taxon>
        <taxon>eudicotyledons</taxon>
        <taxon>Gunneridae</taxon>
        <taxon>Pentapetalae</taxon>
        <taxon>asterids</taxon>
        <taxon>campanulids</taxon>
        <taxon>Asterales</taxon>
        <taxon>Asteraceae</taxon>
        <taxon>Cichorioideae</taxon>
        <taxon>Cichorieae</taxon>
        <taxon>Lactucinae</taxon>
        <taxon>Lactuca</taxon>
    </lineage>
</organism>
<accession>A0AAU9MJA1</accession>
<name>A0AAU9MJA1_9ASTR</name>
<proteinExistence type="predicted"/>
<evidence type="ECO:0000313" key="1">
    <source>
        <dbReference type="EMBL" id="CAH1427146.1"/>
    </source>
</evidence>
<dbReference type="AlphaFoldDB" id="A0AAU9MJA1"/>
<sequence>MWVGLPLMSLTDRYLFPLRFLEQSGKGSAEGCSEFISNGHEIREESGNGHNYSWVSWGWANYASGSFQRVREFSDQRRRRRCCRRMMRTKHYCIIWSLRIIPRHLSKLEILKHNGKGSKSIIHYKEAEGFFWININIQEAHLTDHLSNVDCCWFTVAKGGHLLGNRLMVIRSGEFQEQYSVEDVCFFEVVHLQLISTRKKERGKSKNLHPYRVTKRLIVQTSVLKNK</sequence>
<evidence type="ECO:0000313" key="2">
    <source>
        <dbReference type="Proteomes" id="UP001157418"/>
    </source>
</evidence>
<dbReference type="Proteomes" id="UP001157418">
    <property type="component" value="Unassembled WGS sequence"/>
</dbReference>
<reference evidence="1 2" key="1">
    <citation type="submission" date="2022-01" db="EMBL/GenBank/DDBJ databases">
        <authorList>
            <person name="Xiong W."/>
            <person name="Schranz E."/>
        </authorList>
    </citation>
    <scope>NUCLEOTIDE SEQUENCE [LARGE SCALE GENOMIC DNA]</scope>
</reference>
<keyword evidence="2" id="KW-1185">Reference proteome</keyword>